<keyword evidence="2" id="KW-1185">Reference proteome</keyword>
<name>A0A804MXS6_MAIZE</name>
<dbReference type="Gramene" id="Zm00001eb119700_T001">
    <property type="protein sequence ID" value="Zm00001eb119700_P001"/>
    <property type="gene ID" value="Zm00001eb119700"/>
</dbReference>
<proteinExistence type="predicted"/>
<reference evidence="2" key="1">
    <citation type="submission" date="2015-12" db="EMBL/GenBank/DDBJ databases">
        <title>Update maize B73 reference genome by single molecule sequencing technologies.</title>
        <authorList>
            <consortium name="Maize Genome Sequencing Project"/>
            <person name="Ware D."/>
        </authorList>
    </citation>
    <scope>NUCLEOTIDE SEQUENCE [LARGE SCALE GENOMIC DNA]</scope>
    <source>
        <strain evidence="2">cv. B73</strain>
    </source>
</reference>
<evidence type="ECO:0000313" key="1">
    <source>
        <dbReference type="EnsemblPlants" id="Zm00001eb119700_P001"/>
    </source>
</evidence>
<dbReference type="AlphaFoldDB" id="A0A804MXS6"/>
<dbReference type="InParanoid" id="A0A804MXS6"/>
<reference evidence="1" key="3">
    <citation type="submission" date="2021-05" db="UniProtKB">
        <authorList>
            <consortium name="EnsemblPlants"/>
        </authorList>
    </citation>
    <scope>IDENTIFICATION</scope>
    <source>
        <strain evidence="1">cv. B73</strain>
    </source>
</reference>
<evidence type="ECO:0000313" key="2">
    <source>
        <dbReference type="Proteomes" id="UP000007305"/>
    </source>
</evidence>
<dbReference type="PANTHER" id="PTHR23019:SF0">
    <property type="entry name" value="NUCLEAR PORE MEMBRANE GLYCOPROTEIN 210"/>
    <property type="match status" value="1"/>
</dbReference>
<reference evidence="1" key="2">
    <citation type="submission" date="2019-07" db="EMBL/GenBank/DDBJ databases">
        <authorList>
            <person name="Seetharam A."/>
            <person name="Woodhouse M."/>
            <person name="Cannon E."/>
        </authorList>
    </citation>
    <scope>NUCLEOTIDE SEQUENCE [LARGE SCALE GENOMIC DNA]</scope>
    <source>
        <strain evidence="1">cv. B73</strain>
    </source>
</reference>
<sequence length="147" mass="16517">MAEMEQLSYCRSCEVPGLAQRRGSRSSKLKHAARNHALNQCKVSYKLLFSRGNMVGKDHHVPAISKSEFTVICDFPSEITLIANENENRLDILEPARKADRGLDRLQASPIIVSSLRVTPEYVLLVFHPEAQVNFCSLLVYPVHGLK</sequence>
<dbReference type="EnsemblPlants" id="Zm00001eb119700_T001">
    <property type="protein sequence ID" value="Zm00001eb119700_P001"/>
    <property type="gene ID" value="Zm00001eb119700"/>
</dbReference>
<organism evidence="1 2">
    <name type="scientific">Zea mays</name>
    <name type="common">Maize</name>
    <dbReference type="NCBI Taxonomy" id="4577"/>
    <lineage>
        <taxon>Eukaryota</taxon>
        <taxon>Viridiplantae</taxon>
        <taxon>Streptophyta</taxon>
        <taxon>Embryophyta</taxon>
        <taxon>Tracheophyta</taxon>
        <taxon>Spermatophyta</taxon>
        <taxon>Magnoliopsida</taxon>
        <taxon>Liliopsida</taxon>
        <taxon>Poales</taxon>
        <taxon>Poaceae</taxon>
        <taxon>PACMAD clade</taxon>
        <taxon>Panicoideae</taxon>
        <taxon>Andropogonodae</taxon>
        <taxon>Andropogoneae</taxon>
        <taxon>Tripsacinae</taxon>
        <taxon>Zea</taxon>
    </lineage>
</organism>
<accession>A0A804MXS6</accession>
<dbReference type="InterPro" id="IPR045197">
    <property type="entry name" value="NUP210-like"/>
</dbReference>
<dbReference type="PANTHER" id="PTHR23019">
    <property type="entry name" value="NUCLEAR PORE MEMBRANE GLYCOPROTEIN GP210-RELATED"/>
    <property type="match status" value="1"/>
</dbReference>
<protein>
    <submittedName>
        <fullName evidence="1">Uncharacterized protein</fullName>
    </submittedName>
</protein>
<dbReference type="Proteomes" id="UP000007305">
    <property type="component" value="Chromosome 3"/>
</dbReference>